<dbReference type="AlphaFoldDB" id="A0AAE0NVG1"/>
<accession>A0AAE0NVG1</accession>
<organism evidence="1 2">
    <name type="scientific">Sordaria brevicollis</name>
    <dbReference type="NCBI Taxonomy" id="83679"/>
    <lineage>
        <taxon>Eukaryota</taxon>
        <taxon>Fungi</taxon>
        <taxon>Dikarya</taxon>
        <taxon>Ascomycota</taxon>
        <taxon>Pezizomycotina</taxon>
        <taxon>Sordariomycetes</taxon>
        <taxon>Sordariomycetidae</taxon>
        <taxon>Sordariales</taxon>
        <taxon>Sordariaceae</taxon>
        <taxon>Sordaria</taxon>
    </lineage>
</organism>
<sequence>MSVNMPSILAPPQGQHATVPAPLQHQIGVIPAHGEFLPTIPLLTGLTNVKAWKYAVHVYLNHYDLLDFIDGTHGLGRQNDDSDEDPDVWRRRRAQAYTIISGTICHKTVMPMLLSAGFEGYDAGDNFNNNNNNNPNDNYDLDPQTLWDFICRYVKVGSREGTCLMDRILLHMFNPAHLDADSRFDPDEYLYLRRYLREYYELEVHPEVMKRLGVDEMAIEHDDAIFLGDLPGAQAVGKWPVEGTVRRSVSRLFDAADLCRLEVERFGDEEAIEN</sequence>
<evidence type="ECO:0000313" key="2">
    <source>
        <dbReference type="Proteomes" id="UP001281003"/>
    </source>
</evidence>
<name>A0AAE0NVG1_SORBR</name>
<evidence type="ECO:0000313" key="1">
    <source>
        <dbReference type="EMBL" id="KAK3388391.1"/>
    </source>
</evidence>
<reference evidence="1" key="1">
    <citation type="journal article" date="2023" name="Mol. Phylogenet. Evol.">
        <title>Genome-scale phylogeny and comparative genomics of the fungal order Sordariales.</title>
        <authorList>
            <person name="Hensen N."/>
            <person name="Bonometti L."/>
            <person name="Westerberg I."/>
            <person name="Brannstrom I.O."/>
            <person name="Guillou S."/>
            <person name="Cros-Aarteil S."/>
            <person name="Calhoun S."/>
            <person name="Haridas S."/>
            <person name="Kuo A."/>
            <person name="Mondo S."/>
            <person name="Pangilinan J."/>
            <person name="Riley R."/>
            <person name="LaButti K."/>
            <person name="Andreopoulos B."/>
            <person name="Lipzen A."/>
            <person name="Chen C."/>
            <person name="Yan M."/>
            <person name="Daum C."/>
            <person name="Ng V."/>
            <person name="Clum A."/>
            <person name="Steindorff A."/>
            <person name="Ohm R.A."/>
            <person name="Martin F."/>
            <person name="Silar P."/>
            <person name="Natvig D.O."/>
            <person name="Lalanne C."/>
            <person name="Gautier V."/>
            <person name="Ament-Velasquez S.L."/>
            <person name="Kruys A."/>
            <person name="Hutchinson M.I."/>
            <person name="Powell A.J."/>
            <person name="Barry K."/>
            <person name="Miller A.N."/>
            <person name="Grigoriev I.V."/>
            <person name="Debuchy R."/>
            <person name="Gladieux P."/>
            <person name="Hiltunen Thoren M."/>
            <person name="Johannesson H."/>
        </authorList>
    </citation>
    <scope>NUCLEOTIDE SEQUENCE</scope>
    <source>
        <strain evidence="1">FGSC 1904</strain>
    </source>
</reference>
<gene>
    <name evidence="1" type="ORF">B0T20DRAFT_511512</name>
</gene>
<protein>
    <submittedName>
        <fullName evidence="1">Uncharacterized protein</fullName>
    </submittedName>
</protein>
<dbReference type="EMBL" id="JAUTDP010000016">
    <property type="protein sequence ID" value="KAK3388391.1"/>
    <property type="molecule type" value="Genomic_DNA"/>
</dbReference>
<proteinExistence type="predicted"/>
<comment type="caution">
    <text evidence="1">The sequence shown here is derived from an EMBL/GenBank/DDBJ whole genome shotgun (WGS) entry which is preliminary data.</text>
</comment>
<reference evidence="1" key="2">
    <citation type="submission" date="2023-07" db="EMBL/GenBank/DDBJ databases">
        <authorList>
            <consortium name="Lawrence Berkeley National Laboratory"/>
            <person name="Haridas S."/>
            <person name="Hensen N."/>
            <person name="Bonometti L."/>
            <person name="Westerberg I."/>
            <person name="Brannstrom I.O."/>
            <person name="Guillou S."/>
            <person name="Cros-Aarteil S."/>
            <person name="Calhoun S."/>
            <person name="Kuo A."/>
            <person name="Mondo S."/>
            <person name="Pangilinan J."/>
            <person name="Riley R."/>
            <person name="LaButti K."/>
            <person name="Andreopoulos B."/>
            <person name="Lipzen A."/>
            <person name="Chen C."/>
            <person name="Yanf M."/>
            <person name="Daum C."/>
            <person name="Ng V."/>
            <person name="Clum A."/>
            <person name="Steindorff A."/>
            <person name="Ohm R."/>
            <person name="Martin F."/>
            <person name="Silar P."/>
            <person name="Natvig D."/>
            <person name="Lalanne C."/>
            <person name="Gautier V."/>
            <person name="Ament-velasquez S.L."/>
            <person name="Kruys A."/>
            <person name="Hutchinson M.I."/>
            <person name="Powell A.J."/>
            <person name="Barry K."/>
            <person name="Miller A.N."/>
            <person name="Grigoriev I.V."/>
            <person name="Debuchy R."/>
            <person name="Gladieux P."/>
            <person name="Thoren M.H."/>
            <person name="Johannesson H."/>
        </authorList>
    </citation>
    <scope>NUCLEOTIDE SEQUENCE</scope>
    <source>
        <strain evidence="1">FGSC 1904</strain>
    </source>
</reference>
<dbReference type="Proteomes" id="UP001281003">
    <property type="component" value="Unassembled WGS sequence"/>
</dbReference>
<keyword evidence="2" id="KW-1185">Reference proteome</keyword>